<evidence type="ECO:0000313" key="2">
    <source>
        <dbReference type="Proteomes" id="UP000315131"/>
    </source>
</evidence>
<dbReference type="Gene3D" id="2.60.120.1130">
    <property type="match status" value="1"/>
</dbReference>
<comment type="caution">
    <text evidence="1">The sequence shown here is derived from an EMBL/GenBank/DDBJ whole genome shotgun (WGS) entry which is preliminary data.</text>
</comment>
<dbReference type="Gene3D" id="3.10.620.30">
    <property type="match status" value="1"/>
</dbReference>
<organism evidence="1 2">
    <name type="scientific">Christiangramia sabulilitoris</name>
    <dbReference type="NCBI Taxonomy" id="2583991"/>
    <lineage>
        <taxon>Bacteria</taxon>
        <taxon>Pseudomonadati</taxon>
        <taxon>Bacteroidota</taxon>
        <taxon>Flavobacteriia</taxon>
        <taxon>Flavobacteriales</taxon>
        <taxon>Flavobacteriaceae</taxon>
        <taxon>Christiangramia</taxon>
    </lineage>
</organism>
<dbReference type="OrthoDB" id="98874at2"/>
<dbReference type="RefSeq" id="WP_143411272.1">
    <property type="nucleotide sequence ID" value="NZ_VHSF01000003.1"/>
</dbReference>
<keyword evidence="2" id="KW-1185">Reference proteome</keyword>
<dbReference type="Gene3D" id="2.60.40.3140">
    <property type="match status" value="1"/>
</dbReference>
<protein>
    <submittedName>
        <fullName evidence="1">DUF3857 domain-containing protein</fullName>
    </submittedName>
</protein>
<gene>
    <name evidence="1" type="ORF">FGM01_11250</name>
</gene>
<reference evidence="1 2" key="1">
    <citation type="submission" date="2019-06" db="EMBL/GenBank/DDBJ databases">
        <title>Gramella sabulilitoris sp. nov., isolated from a marine sand.</title>
        <authorList>
            <person name="Yoon J.-H."/>
        </authorList>
    </citation>
    <scope>NUCLEOTIDE SEQUENCE [LARGE SCALE GENOMIC DNA]</scope>
    <source>
        <strain evidence="1 2">HSMS-1</strain>
    </source>
</reference>
<dbReference type="AlphaFoldDB" id="A0A550HZC2"/>
<name>A0A550HZC2_9FLAO</name>
<evidence type="ECO:0000313" key="1">
    <source>
        <dbReference type="EMBL" id="TRO64076.1"/>
    </source>
</evidence>
<sequence length="686" mass="78884">MSRNFIIICLLFFCFQHGNSQNYKFGKVSKKEVLQKEHPIKKDADAAVLYRSQNVYYDLDKNDGFILITEVHERIKIYNKEGFEWANKKISRYNGSSDEEKIYYLKGITYNMVDGKLEEEKLRKDEIFEEESSKYWRITSFTMPAVKEGSVIEYIYKIRSPYLGSIGRTPLQYTIPIDKLEVDVTIPEYFYFSKYQNLRSSLVIDIQEERKNAKYNFSSFNRETNSFGVIVSNTTSNNVVEYVNLKYSVNKENIPALKQESYVEHLHNYAAFLDWELQYTKFPNSTVKNYSESWEGVAKSIYYDLGIGNDLSRDNYYDEELDQLLAGISDPLMKTNKIFNFLKQKVKWNGNAGYYPDNGLKKAFKEGSGNIGDINLLLISMLKYANLNANPVLVSTPSNGVPLYPTRDGFNYVIAGLQIGQSIYLLDATDPFAGIGELPKRARNWQGRLIRDDKTSLWINLMPTYQSQTAVSMNIKITDAGAEGIERKLYTGLFAKEFRGDHYMPEPDNGIAKRWPNFEDLEISDYTSENDKDLGAELIENFDFKIPSATSVIGDKIYFQPLLFEGLQENPFKDDERIYPILFDFPESKIHTVNILLPDGYEISSLPESIHFSLGKDVGEFKFIVNGAGNTIRISSLISLKKSAFQAEEYDLLKKFYSNIIKKHSEAIVLEKTLEDGHSERAESGR</sequence>
<dbReference type="EMBL" id="VHSF01000003">
    <property type="protein sequence ID" value="TRO64076.1"/>
    <property type="molecule type" value="Genomic_DNA"/>
</dbReference>
<proteinExistence type="predicted"/>
<dbReference type="Proteomes" id="UP000315131">
    <property type="component" value="Unassembled WGS sequence"/>
</dbReference>
<accession>A0A550HZC2</accession>